<evidence type="ECO:0008006" key="5">
    <source>
        <dbReference type="Google" id="ProtNLM"/>
    </source>
</evidence>
<dbReference type="HOGENOM" id="CLU_010194_1_0_1"/>
<dbReference type="PANTHER" id="PTHR42820:SF1">
    <property type="entry name" value="SHORT-CHAIN DEHYDROGENASE_REDUCTASE FAMILY PROTEIN"/>
    <property type="match status" value="1"/>
</dbReference>
<accession>A0A0D2BG79</accession>
<dbReference type="STRING" id="91928.A0A0D2BG79"/>
<reference evidence="3 4" key="1">
    <citation type="submission" date="2015-01" db="EMBL/GenBank/DDBJ databases">
        <title>The Genome Sequence of Exophiala spinifera CBS89968.</title>
        <authorList>
            <consortium name="The Broad Institute Genomics Platform"/>
            <person name="Cuomo C."/>
            <person name="de Hoog S."/>
            <person name="Gorbushina A."/>
            <person name="Stielow B."/>
            <person name="Teixiera M."/>
            <person name="Abouelleil A."/>
            <person name="Chapman S.B."/>
            <person name="Priest M."/>
            <person name="Young S.K."/>
            <person name="Wortman J."/>
            <person name="Nusbaum C."/>
            <person name="Birren B."/>
        </authorList>
    </citation>
    <scope>NUCLEOTIDE SEQUENCE [LARGE SCALE GENOMIC DNA]</scope>
    <source>
        <strain evidence="3 4">CBS 89968</strain>
    </source>
</reference>
<dbReference type="SUPFAM" id="SSF51735">
    <property type="entry name" value="NAD(P)-binding Rossmann-fold domains"/>
    <property type="match status" value="1"/>
</dbReference>
<protein>
    <recommendedName>
        <fullName evidence="5">Diacetyl reductase [(S)-acetoin forming]</fullName>
    </recommendedName>
</protein>
<dbReference type="PRINTS" id="PR00081">
    <property type="entry name" value="GDHRDH"/>
</dbReference>
<dbReference type="Proteomes" id="UP000053328">
    <property type="component" value="Unassembled WGS sequence"/>
</dbReference>
<sequence>MPVAIITGAAQGIGKAIALRLSEDGFSVVIGDIAPQLDAMKQLVAQIVTSGRKAHCVTVDVSRQDEVEALVAETVKVFQEVNVMIANAGILDTAGVLDISVERWERTMSVNVRGVFLCHTIAAKQMVKQGMGGKLIAACSISGYRPSGKCPAYCTSKWAVRGFTQTCALELGQYGITANAYCPGSVPTPMSLQFAERLGKEQGVSDPEEIYKKSSHRLSALPVDLKTEDIAGLVSFLSGKDSNHITGQSLICDGG</sequence>
<dbReference type="FunFam" id="3.40.50.720:FF:000084">
    <property type="entry name" value="Short-chain dehydrogenase reductase"/>
    <property type="match status" value="1"/>
</dbReference>
<proteinExistence type="inferred from homology"/>
<keyword evidence="4" id="KW-1185">Reference proteome</keyword>
<gene>
    <name evidence="3" type="ORF">PV08_05168</name>
</gene>
<dbReference type="GO" id="GO:0016491">
    <property type="term" value="F:oxidoreductase activity"/>
    <property type="evidence" value="ECO:0007669"/>
    <property type="project" value="UniProtKB-ARBA"/>
</dbReference>
<keyword evidence="1" id="KW-0521">NADP</keyword>
<dbReference type="InterPro" id="IPR036291">
    <property type="entry name" value="NAD(P)-bd_dom_sf"/>
</dbReference>
<dbReference type="OrthoDB" id="498125at2759"/>
<dbReference type="Pfam" id="PF00106">
    <property type="entry name" value="adh_short"/>
    <property type="match status" value="1"/>
</dbReference>
<dbReference type="InterPro" id="IPR002347">
    <property type="entry name" value="SDR_fam"/>
</dbReference>
<dbReference type="PRINTS" id="PR00080">
    <property type="entry name" value="SDRFAMILY"/>
</dbReference>
<evidence type="ECO:0000256" key="2">
    <source>
        <dbReference type="RuleBase" id="RU000363"/>
    </source>
</evidence>
<name>A0A0D2BG79_9EURO</name>
<organism evidence="3 4">
    <name type="scientific">Exophiala spinifera</name>
    <dbReference type="NCBI Taxonomy" id="91928"/>
    <lineage>
        <taxon>Eukaryota</taxon>
        <taxon>Fungi</taxon>
        <taxon>Dikarya</taxon>
        <taxon>Ascomycota</taxon>
        <taxon>Pezizomycotina</taxon>
        <taxon>Eurotiomycetes</taxon>
        <taxon>Chaetothyriomycetidae</taxon>
        <taxon>Chaetothyriales</taxon>
        <taxon>Herpotrichiellaceae</taxon>
        <taxon>Exophiala</taxon>
    </lineage>
</organism>
<comment type="similarity">
    <text evidence="2">Belongs to the short-chain dehydrogenases/reductases (SDR) family.</text>
</comment>
<evidence type="ECO:0000313" key="3">
    <source>
        <dbReference type="EMBL" id="KIW17973.1"/>
    </source>
</evidence>
<dbReference type="EMBL" id="KN847494">
    <property type="protein sequence ID" value="KIW17973.1"/>
    <property type="molecule type" value="Genomic_DNA"/>
</dbReference>
<dbReference type="GeneID" id="27332251"/>
<evidence type="ECO:0000313" key="4">
    <source>
        <dbReference type="Proteomes" id="UP000053328"/>
    </source>
</evidence>
<dbReference type="VEuPathDB" id="FungiDB:PV08_05168"/>
<dbReference type="PANTHER" id="PTHR42820">
    <property type="entry name" value="SHORT-CHAIN DEHYDROGENASE REDUCTASE"/>
    <property type="match status" value="1"/>
</dbReference>
<dbReference type="RefSeq" id="XP_016238189.1">
    <property type="nucleotide sequence ID" value="XM_016379512.1"/>
</dbReference>
<evidence type="ECO:0000256" key="1">
    <source>
        <dbReference type="ARBA" id="ARBA00022857"/>
    </source>
</evidence>
<dbReference type="AlphaFoldDB" id="A0A0D2BG79"/>
<dbReference type="Gene3D" id="3.40.50.720">
    <property type="entry name" value="NAD(P)-binding Rossmann-like Domain"/>
    <property type="match status" value="1"/>
</dbReference>